<feature type="transmembrane region" description="Helical" evidence="8">
    <location>
        <begin position="397"/>
        <end position="416"/>
    </location>
</feature>
<proteinExistence type="inferred from homology"/>
<protein>
    <submittedName>
        <fullName evidence="10">MFS transporter</fullName>
    </submittedName>
</protein>
<feature type="transmembrane region" description="Helical" evidence="8">
    <location>
        <begin position="140"/>
        <end position="165"/>
    </location>
</feature>
<feature type="transmembrane region" description="Helical" evidence="8">
    <location>
        <begin position="83"/>
        <end position="101"/>
    </location>
</feature>
<feature type="transmembrane region" description="Helical" evidence="8">
    <location>
        <begin position="265"/>
        <end position="287"/>
    </location>
</feature>
<evidence type="ECO:0000256" key="3">
    <source>
        <dbReference type="ARBA" id="ARBA00022448"/>
    </source>
</evidence>
<dbReference type="EMBL" id="CP018309">
    <property type="protein sequence ID" value="ASI91758.1"/>
    <property type="molecule type" value="Genomic_DNA"/>
</dbReference>
<keyword evidence="5 8" id="KW-1133">Transmembrane helix</keyword>
<feature type="transmembrane region" description="Helical" evidence="8">
    <location>
        <begin position="12"/>
        <end position="34"/>
    </location>
</feature>
<feature type="transmembrane region" description="Helical" evidence="8">
    <location>
        <begin position="185"/>
        <end position="206"/>
    </location>
</feature>
<comment type="subcellular location">
    <subcellularLocation>
        <location evidence="1">Membrane</location>
        <topology evidence="1">Multi-pass membrane protein</topology>
    </subcellularLocation>
</comment>
<dbReference type="RefSeq" id="WP_088877854.1">
    <property type="nucleotide sequence ID" value="NZ_CP018309.1"/>
</dbReference>
<evidence type="ECO:0000256" key="2">
    <source>
        <dbReference type="ARBA" id="ARBA00010992"/>
    </source>
</evidence>
<gene>
    <name evidence="10" type="ORF">BSZ05_18100</name>
</gene>
<dbReference type="AlphaFoldDB" id="A0AAN1FJJ3"/>
<dbReference type="InterPro" id="IPR003663">
    <property type="entry name" value="Sugar/inositol_transpt"/>
</dbReference>
<evidence type="ECO:0000256" key="7">
    <source>
        <dbReference type="RuleBase" id="RU003346"/>
    </source>
</evidence>
<dbReference type="GO" id="GO:0022857">
    <property type="term" value="F:transmembrane transporter activity"/>
    <property type="evidence" value="ECO:0007669"/>
    <property type="project" value="InterPro"/>
</dbReference>
<dbReference type="Pfam" id="PF00083">
    <property type="entry name" value="Sugar_tr"/>
    <property type="match status" value="1"/>
</dbReference>
<evidence type="ECO:0000256" key="8">
    <source>
        <dbReference type="SAM" id="Phobius"/>
    </source>
</evidence>
<accession>A0AAN1FJJ3</accession>
<dbReference type="PROSITE" id="PS00216">
    <property type="entry name" value="SUGAR_TRANSPORT_1"/>
    <property type="match status" value="1"/>
</dbReference>
<dbReference type="KEGG" id="vsh:BSZ05_18100"/>
<evidence type="ECO:0000256" key="1">
    <source>
        <dbReference type="ARBA" id="ARBA00004141"/>
    </source>
</evidence>
<dbReference type="NCBIfam" id="TIGR00879">
    <property type="entry name" value="SP"/>
    <property type="match status" value="1"/>
</dbReference>
<dbReference type="InterPro" id="IPR005828">
    <property type="entry name" value="MFS_sugar_transport-like"/>
</dbReference>
<dbReference type="Proteomes" id="UP000197092">
    <property type="component" value="Chromosome 2"/>
</dbReference>
<dbReference type="InterPro" id="IPR020846">
    <property type="entry name" value="MFS_dom"/>
</dbReference>
<keyword evidence="6 8" id="KW-0472">Membrane</keyword>
<organism evidence="10 11">
    <name type="scientific">Vibrio mediterranei</name>
    <dbReference type="NCBI Taxonomy" id="689"/>
    <lineage>
        <taxon>Bacteria</taxon>
        <taxon>Pseudomonadati</taxon>
        <taxon>Pseudomonadota</taxon>
        <taxon>Gammaproteobacteria</taxon>
        <taxon>Vibrionales</taxon>
        <taxon>Vibrionaceae</taxon>
        <taxon>Vibrio</taxon>
    </lineage>
</organism>
<dbReference type="PRINTS" id="PR00171">
    <property type="entry name" value="SUGRTRNSPORT"/>
</dbReference>
<dbReference type="PROSITE" id="PS00217">
    <property type="entry name" value="SUGAR_TRANSPORT_2"/>
    <property type="match status" value="1"/>
</dbReference>
<evidence type="ECO:0000256" key="5">
    <source>
        <dbReference type="ARBA" id="ARBA00022989"/>
    </source>
</evidence>
<sequence>MILNENNKKMFFLTFICAAATIGGFLFGMDTIVIGGTITQITQQFELSALQQGWYVSSALVGCLFGSVIAGPIADYSGRKKPLMLGAFLAILSVLGCMYASSFNMLIWARIIGGFGIGIATVVCPMYIAEVAPARHRGKLSNLFQVAIVIGLTCSVISNTLIVNYSQTTAVTGQYLDHFFIVENWRGMFSVEFLPAVIFLALVAFFPESPRWLISKNREKEAAGVLRKFLNKGEAEEAIIECRQVIRSEKTGSYKQLVKNPVMRFGLMTGILLAIWSEWSGVTVVMYYGPVMLEEIMGNQGSALGGFGWICLVSVIFTSLSMVFIDKVGRRKMLITSALGCFVCLIGLAVFFDKPDTPPMLIVGLMAFFVAFTALGLGPLKFTISAEILPTSVRGRAVSITTAAIWIQGVILNSFTPAFRESFGTSALFIMFAIILLGQVWFAIKILPETANRSLESIEKELKQRFDIKAEEELNVKPEKVKVMS</sequence>
<evidence type="ECO:0000313" key="11">
    <source>
        <dbReference type="Proteomes" id="UP000197092"/>
    </source>
</evidence>
<feature type="transmembrane region" description="Helical" evidence="8">
    <location>
        <begin position="307"/>
        <end position="326"/>
    </location>
</feature>
<comment type="similarity">
    <text evidence="2 7">Belongs to the major facilitator superfamily. Sugar transporter (TC 2.A.1.1) family.</text>
</comment>
<evidence type="ECO:0000256" key="6">
    <source>
        <dbReference type="ARBA" id="ARBA00023136"/>
    </source>
</evidence>
<dbReference type="PANTHER" id="PTHR48020">
    <property type="entry name" value="PROTON MYO-INOSITOL COTRANSPORTER"/>
    <property type="match status" value="1"/>
</dbReference>
<name>A0AAN1FJJ3_9VIBR</name>
<keyword evidence="4 8" id="KW-0812">Transmembrane</keyword>
<feature type="transmembrane region" description="Helical" evidence="8">
    <location>
        <begin position="358"/>
        <end position="377"/>
    </location>
</feature>
<keyword evidence="3 7" id="KW-0813">Transport</keyword>
<feature type="transmembrane region" description="Helical" evidence="8">
    <location>
        <begin position="422"/>
        <end position="444"/>
    </location>
</feature>
<dbReference type="PANTHER" id="PTHR48020:SF12">
    <property type="entry name" value="PROTON MYO-INOSITOL COTRANSPORTER"/>
    <property type="match status" value="1"/>
</dbReference>
<evidence type="ECO:0000313" key="10">
    <source>
        <dbReference type="EMBL" id="ASI91758.1"/>
    </source>
</evidence>
<feature type="transmembrane region" description="Helical" evidence="8">
    <location>
        <begin position="54"/>
        <end position="71"/>
    </location>
</feature>
<dbReference type="InterPro" id="IPR005829">
    <property type="entry name" value="Sugar_transporter_CS"/>
</dbReference>
<dbReference type="GO" id="GO:0016020">
    <property type="term" value="C:membrane"/>
    <property type="evidence" value="ECO:0007669"/>
    <property type="project" value="UniProtKB-SubCell"/>
</dbReference>
<evidence type="ECO:0000256" key="4">
    <source>
        <dbReference type="ARBA" id="ARBA00022692"/>
    </source>
</evidence>
<evidence type="ECO:0000259" key="9">
    <source>
        <dbReference type="PROSITE" id="PS50850"/>
    </source>
</evidence>
<feature type="domain" description="Major facilitator superfamily (MFS) profile" evidence="9">
    <location>
        <begin position="16"/>
        <end position="451"/>
    </location>
</feature>
<dbReference type="Gene3D" id="1.20.1250.20">
    <property type="entry name" value="MFS general substrate transporter like domains"/>
    <property type="match status" value="1"/>
</dbReference>
<reference evidence="11" key="1">
    <citation type="submission" date="2016-12" db="EMBL/GenBank/DDBJ databases">
        <title>Comparative genomic analysis reveals the diversity, evolution, and environmental adaptation strategies of the genus Vibrio.</title>
        <authorList>
            <person name="Lin H."/>
            <person name="Wang X."/>
            <person name="Zhang X.-H."/>
        </authorList>
    </citation>
    <scope>NUCLEOTIDE SEQUENCE [LARGE SCALE GENOMIC DNA]</scope>
    <source>
        <strain evidence="11">QT6D1</strain>
    </source>
</reference>
<feature type="transmembrane region" description="Helical" evidence="8">
    <location>
        <begin position="333"/>
        <end position="352"/>
    </location>
</feature>
<dbReference type="PROSITE" id="PS50850">
    <property type="entry name" value="MFS"/>
    <property type="match status" value="1"/>
</dbReference>
<feature type="transmembrane region" description="Helical" evidence="8">
    <location>
        <begin position="107"/>
        <end position="128"/>
    </location>
</feature>
<dbReference type="SUPFAM" id="SSF103473">
    <property type="entry name" value="MFS general substrate transporter"/>
    <property type="match status" value="1"/>
</dbReference>
<dbReference type="InterPro" id="IPR050814">
    <property type="entry name" value="Myo-inositol_Transporter"/>
</dbReference>
<dbReference type="InterPro" id="IPR036259">
    <property type="entry name" value="MFS_trans_sf"/>
</dbReference>